<sequence>MLVLLETDFDYVSHWSVCTAEEAFPTLGTRSPAALAFASAAGAAQLLAEWWPSQAAHCRGARLLLVLIGAKAPSLASQGAQALAEGLVTSAVNFVELRTPQQAAVYAVQCAEAVVASRKRGLPSRFKVHCGCVIVILMRQED</sequence>
<comment type="caution">
    <text evidence="1">The sequence shown here is derived from an EMBL/GenBank/DDBJ whole genome shotgun (WGS) entry which is preliminary data.</text>
</comment>
<proteinExistence type="predicted"/>
<reference evidence="1" key="1">
    <citation type="submission" date="2023-08" db="EMBL/GenBank/DDBJ databases">
        <authorList>
            <person name="Chen Y."/>
            <person name="Shah S."/>
            <person name="Dougan E. K."/>
            <person name="Thang M."/>
            <person name="Chan C."/>
        </authorList>
    </citation>
    <scope>NUCLEOTIDE SEQUENCE</scope>
</reference>
<dbReference type="AlphaFoldDB" id="A0AA36HJB2"/>
<evidence type="ECO:0000313" key="1">
    <source>
        <dbReference type="EMBL" id="CAJ1370226.1"/>
    </source>
</evidence>
<evidence type="ECO:0000313" key="2">
    <source>
        <dbReference type="Proteomes" id="UP001178507"/>
    </source>
</evidence>
<dbReference type="EMBL" id="CAUJNA010000004">
    <property type="protein sequence ID" value="CAJ1370226.1"/>
    <property type="molecule type" value="Genomic_DNA"/>
</dbReference>
<accession>A0AA36HJB2</accession>
<keyword evidence="2" id="KW-1185">Reference proteome</keyword>
<gene>
    <name evidence="1" type="ORF">EVOR1521_LOCUS851</name>
</gene>
<dbReference type="Proteomes" id="UP001178507">
    <property type="component" value="Unassembled WGS sequence"/>
</dbReference>
<organism evidence="1 2">
    <name type="scientific">Effrenium voratum</name>
    <dbReference type="NCBI Taxonomy" id="2562239"/>
    <lineage>
        <taxon>Eukaryota</taxon>
        <taxon>Sar</taxon>
        <taxon>Alveolata</taxon>
        <taxon>Dinophyceae</taxon>
        <taxon>Suessiales</taxon>
        <taxon>Symbiodiniaceae</taxon>
        <taxon>Effrenium</taxon>
    </lineage>
</organism>
<name>A0AA36HJB2_9DINO</name>
<protein>
    <submittedName>
        <fullName evidence="1">Uncharacterized protein</fullName>
    </submittedName>
</protein>